<dbReference type="AlphaFoldDB" id="A0A239JW77"/>
<proteinExistence type="predicted"/>
<dbReference type="EMBL" id="FZON01000057">
    <property type="protein sequence ID" value="SNT10045.1"/>
    <property type="molecule type" value="Genomic_DNA"/>
</dbReference>
<evidence type="ECO:0000313" key="3">
    <source>
        <dbReference type="Proteomes" id="UP000198440"/>
    </source>
</evidence>
<evidence type="ECO:0000313" key="2">
    <source>
        <dbReference type="EMBL" id="SNT10045.1"/>
    </source>
</evidence>
<gene>
    <name evidence="2" type="ORF">SAMN04488078_105732</name>
</gene>
<accession>A0A239JW77</accession>
<sequence>MVIGVRANGNVDSAVDPESGWSPVDTIFAESTFGKAEQNPT</sequence>
<organism evidence="2 3">
    <name type="scientific">Antarctobacter heliothermus</name>
    <dbReference type="NCBI Taxonomy" id="74033"/>
    <lineage>
        <taxon>Bacteria</taxon>
        <taxon>Pseudomonadati</taxon>
        <taxon>Pseudomonadota</taxon>
        <taxon>Alphaproteobacteria</taxon>
        <taxon>Rhodobacterales</taxon>
        <taxon>Roseobacteraceae</taxon>
        <taxon>Antarctobacter</taxon>
    </lineage>
</organism>
<evidence type="ECO:0000256" key="1">
    <source>
        <dbReference type="SAM" id="MobiDB-lite"/>
    </source>
</evidence>
<dbReference type="Proteomes" id="UP000198440">
    <property type="component" value="Unassembled WGS sequence"/>
</dbReference>
<protein>
    <submittedName>
        <fullName evidence="2">Uncharacterized protein</fullName>
    </submittedName>
</protein>
<feature type="region of interest" description="Disordered" evidence="1">
    <location>
        <begin position="1"/>
        <end position="23"/>
    </location>
</feature>
<reference evidence="2 3" key="1">
    <citation type="submission" date="2017-06" db="EMBL/GenBank/DDBJ databases">
        <authorList>
            <person name="Kim H.J."/>
            <person name="Triplett B.A."/>
        </authorList>
    </citation>
    <scope>NUCLEOTIDE SEQUENCE [LARGE SCALE GENOMIC DNA]</scope>
    <source>
        <strain evidence="2 3">DSM 11445</strain>
    </source>
</reference>
<name>A0A239JW77_9RHOB</name>